<evidence type="ECO:0000259" key="3">
    <source>
        <dbReference type="PROSITE" id="PS51462"/>
    </source>
</evidence>
<dbReference type="InterPro" id="IPR020084">
    <property type="entry name" value="NUDIX_hydrolase_CS"/>
</dbReference>
<accession>A0A0H5E610</accession>
<dbReference type="PROSITE" id="PS00893">
    <property type="entry name" value="NUDIX_BOX"/>
    <property type="match status" value="1"/>
</dbReference>
<sequence length="154" mass="17792">MKRQFVASAYVVENQKVLLLMHKKLKKWLPPGGHLDENELPHEGAQRETLEETGIEIEIISDDLSIRERNARIVPKPRHILLEEIPAHHEEPQHQHIDFIFLARPIGGTLTVNRQESDALRWFSEDELDQIPENEIFNETKTIAKNLIATLLAT</sequence>
<dbReference type="Proteomes" id="UP000220251">
    <property type="component" value="Unassembled WGS sequence"/>
</dbReference>
<evidence type="ECO:0000256" key="2">
    <source>
        <dbReference type="ARBA" id="ARBA00022801"/>
    </source>
</evidence>
<dbReference type="PROSITE" id="PS51462">
    <property type="entry name" value="NUDIX"/>
    <property type="match status" value="1"/>
</dbReference>
<name>A0A0H5E610_9BACT</name>
<dbReference type="EMBL" id="CWGJ01000015">
    <property type="protein sequence ID" value="CRX38680.1"/>
    <property type="molecule type" value="Genomic_DNA"/>
</dbReference>
<gene>
    <name evidence="4" type="ORF">ELAC_1341</name>
</gene>
<dbReference type="GO" id="GO:0016787">
    <property type="term" value="F:hydrolase activity"/>
    <property type="evidence" value="ECO:0007669"/>
    <property type="project" value="UniProtKB-KW"/>
</dbReference>
<dbReference type="PANTHER" id="PTHR43046">
    <property type="entry name" value="GDP-MANNOSE MANNOSYL HYDROLASE"/>
    <property type="match status" value="1"/>
</dbReference>
<dbReference type="Pfam" id="PF00293">
    <property type="entry name" value="NUDIX"/>
    <property type="match status" value="1"/>
</dbReference>
<feature type="domain" description="Nudix hydrolase" evidence="3">
    <location>
        <begin position="2"/>
        <end position="145"/>
    </location>
</feature>
<protein>
    <submittedName>
        <fullName evidence="4">Nudix hydrolase</fullName>
    </submittedName>
</protein>
<keyword evidence="5" id="KW-1185">Reference proteome</keyword>
<evidence type="ECO:0000256" key="1">
    <source>
        <dbReference type="ARBA" id="ARBA00001946"/>
    </source>
</evidence>
<dbReference type="InterPro" id="IPR015797">
    <property type="entry name" value="NUDIX_hydrolase-like_dom_sf"/>
</dbReference>
<dbReference type="Gene3D" id="3.90.79.10">
    <property type="entry name" value="Nucleoside Triphosphate Pyrophosphohydrolase"/>
    <property type="match status" value="1"/>
</dbReference>
<dbReference type="SUPFAM" id="SSF55811">
    <property type="entry name" value="Nudix"/>
    <property type="match status" value="1"/>
</dbReference>
<keyword evidence="2 4" id="KW-0378">Hydrolase</keyword>
<dbReference type="InterPro" id="IPR000086">
    <property type="entry name" value="NUDIX_hydrolase_dom"/>
</dbReference>
<dbReference type="RefSeq" id="WP_098038539.1">
    <property type="nucleotide sequence ID" value="NZ_CWGJ01000015.1"/>
</dbReference>
<proteinExistence type="predicted"/>
<evidence type="ECO:0000313" key="4">
    <source>
        <dbReference type="EMBL" id="CRX38680.1"/>
    </source>
</evidence>
<dbReference type="PANTHER" id="PTHR43046:SF14">
    <property type="entry name" value="MUTT_NUDIX FAMILY PROTEIN"/>
    <property type="match status" value="1"/>
</dbReference>
<evidence type="ECO:0000313" key="5">
    <source>
        <dbReference type="Proteomes" id="UP000220251"/>
    </source>
</evidence>
<organism evidence="4 5">
    <name type="scientific">Estrella lausannensis</name>
    <dbReference type="NCBI Taxonomy" id="483423"/>
    <lineage>
        <taxon>Bacteria</taxon>
        <taxon>Pseudomonadati</taxon>
        <taxon>Chlamydiota</taxon>
        <taxon>Chlamydiia</taxon>
        <taxon>Parachlamydiales</taxon>
        <taxon>Candidatus Criblamydiaceae</taxon>
        <taxon>Estrella</taxon>
    </lineage>
</organism>
<comment type="cofactor">
    <cofactor evidence="1">
        <name>Mg(2+)</name>
        <dbReference type="ChEBI" id="CHEBI:18420"/>
    </cofactor>
</comment>
<dbReference type="AlphaFoldDB" id="A0A0H5E610"/>
<reference evidence="5" key="1">
    <citation type="submission" date="2015-06" db="EMBL/GenBank/DDBJ databases">
        <authorList>
            <person name="Bertelli C."/>
        </authorList>
    </citation>
    <scope>NUCLEOTIDE SEQUENCE [LARGE SCALE GENOMIC DNA]</scope>
    <source>
        <strain evidence="5">CRIB-30</strain>
    </source>
</reference>
<dbReference type="OrthoDB" id="9787880at2"/>